<reference evidence="1 2" key="1">
    <citation type="journal article" date="2014" name="Genome Announc.">
        <title>Complete Closed Genome Sequences of Three Bibersteinia trehalosi Nasopharyngeal Isolates from Cattle with Shipping Fever.</title>
        <authorList>
            <person name="Harhay G.P."/>
            <person name="McVey D.S."/>
            <person name="Koren S."/>
            <person name="Phillippy A.M."/>
            <person name="Bono J."/>
            <person name="Harhay D.M."/>
            <person name="Clawson M.L."/>
            <person name="Heaton M.P."/>
            <person name="Chitko-McKown C.G."/>
            <person name="Korlach J."/>
            <person name="Smith T.P."/>
        </authorList>
    </citation>
    <scope>NUCLEOTIDE SEQUENCE [LARGE SCALE GENOMIC DNA]</scope>
    <source>
        <strain evidence="1 2">USDA-ARS-USMARC-188</strain>
    </source>
</reference>
<proteinExistence type="predicted"/>
<protein>
    <submittedName>
        <fullName evidence="1">Uncharacterized protein</fullName>
    </submittedName>
</protein>
<gene>
    <name evidence="1" type="ORF">F542_3860</name>
</gene>
<accession>A0A4V7I7W3</accession>
<name>A0A4V7I7W3_BIBTR</name>
<sequence>MKQKPKSNRLPIQAVKKFNKFAKKPDCLHSQVFLYFAIR</sequence>
<dbReference type="AlphaFoldDB" id="A0A4V7I7W3"/>
<dbReference type="KEGG" id="btre:F542_3860"/>
<evidence type="ECO:0000313" key="2">
    <source>
        <dbReference type="Proteomes" id="UP000019091"/>
    </source>
</evidence>
<dbReference type="Proteomes" id="UP000019091">
    <property type="component" value="Chromosome"/>
</dbReference>
<organism evidence="1 2">
    <name type="scientific">Bibersteinia trehalosi USDA-ARS-USMARC-188</name>
    <dbReference type="NCBI Taxonomy" id="1263829"/>
    <lineage>
        <taxon>Bacteria</taxon>
        <taxon>Pseudomonadati</taxon>
        <taxon>Pseudomonadota</taxon>
        <taxon>Gammaproteobacteria</taxon>
        <taxon>Pasteurellales</taxon>
        <taxon>Pasteurellaceae</taxon>
        <taxon>Bibersteinia</taxon>
    </lineage>
</organism>
<evidence type="ECO:0000313" key="1">
    <source>
        <dbReference type="EMBL" id="AHG81104.1"/>
    </source>
</evidence>
<dbReference type="EMBL" id="CP006954">
    <property type="protein sequence ID" value="AHG81104.1"/>
    <property type="molecule type" value="Genomic_DNA"/>
</dbReference>